<dbReference type="PANTHER" id="PTHR12175:SF1">
    <property type="entry name" value="PITH DOMAIN-CONTAINING PROTEIN 1"/>
    <property type="match status" value="1"/>
</dbReference>
<dbReference type="EMBL" id="LT598492">
    <property type="protein sequence ID" value="SCW00956.1"/>
    <property type="molecule type" value="Genomic_DNA"/>
</dbReference>
<dbReference type="PROSITE" id="PS51532">
    <property type="entry name" value="PITH"/>
    <property type="match status" value="1"/>
</dbReference>
<dbReference type="AlphaFoldDB" id="A0A1G4MAY6"/>
<accession>A0A1G4MAY6</accession>
<dbReference type="PANTHER" id="PTHR12175">
    <property type="entry name" value="AD039 HT014 THIOREDOXIN FAMILY TRP26"/>
    <property type="match status" value="1"/>
</dbReference>
<comment type="similarity">
    <text evidence="1">Belongs to the PITHD1 family.</text>
</comment>
<gene>
    <name evidence="3" type="ORF">LAFE_0D01860G</name>
</gene>
<name>A0A1G4MAY6_LACFM</name>
<dbReference type="InterPro" id="IPR010400">
    <property type="entry name" value="PITH_dom"/>
</dbReference>
<dbReference type="InterPro" id="IPR008979">
    <property type="entry name" value="Galactose-bd-like_sf"/>
</dbReference>
<dbReference type="Pfam" id="PF06201">
    <property type="entry name" value="PITH"/>
    <property type="match status" value="1"/>
</dbReference>
<sequence length="232" mass="26573">MSHQCEHEHHDHSPPPVTNSTQSLYEHINFLQVVCLNAVAKGSDNQSACVFKTQDEKYNVSRYLESDADCQMIIHVPFTGTCKLFSIVLRCNRTDGGYSSPKTIKLYKNFNKNVDFDTLSESKDDHHFENPQDIGIGVGIETDVLDDSTFVEHHLPRHIFQNCYSLTLFIQDNWTADEDDLTCCFYLELRGEYTGERASNDAIPLMTVYESAPNPVDHQKLEYEHENMELGM</sequence>
<dbReference type="InterPro" id="IPR037047">
    <property type="entry name" value="PITH_dom_sf"/>
</dbReference>
<evidence type="ECO:0000313" key="3">
    <source>
        <dbReference type="EMBL" id="SCW00956.1"/>
    </source>
</evidence>
<reference evidence="3 4" key="1">
    <citation type="submission" date="2016-03" db="EMBL/GenBank/DDBJ databases">
        <authorList>
            <person name="Devillers H."/>
        </authorList>
    </citation>
    <scope>NUCLEOTIDE SEQUENCE [LARGE SCALE GENOMIC DNA]</scope>
    <source>
        <strain evidence="3">CBS 6772</strain>
    </source>
</reference>
<proteinExistence type="inferred from homology"/>
<evidence type="ECO:0000256" key="1">
    <source>
        <dbReference type="ARBA" id="ARBA00025788"/>
    </source>
</evidence>
<dbReference type="Gene3D" id="2.60.120.470">
    <property type="entry name" value="PITH domain"/>
    <property type="match status" value="1"/>
</dbReference>
<evidence type="ECO:0000313" key="4">
    <source>
        <dbReference type="Proteomes" id="UP000190831"/>
    </source>
</evidence>
<organism evidence="3 4">
    <name type="scientific">Lachancea fermentati</name>
    <name type="common">Zygosaccharomyces fermentati</name>
    <dbReference type="NCBI Taxonomy" id="4955"/>
    <lineage>
        <taxon>Eukaryota</taxon>
        <taxon>Fungi</taxon>
        <taxon>Dikarya</taxon>
        <taxon>Ascomycota</taxon>
        <taxon>Saccharomycotina</taxon>
        <taxon>Saccharomycetes</taxon>
        <taxon>Saccharomycetales</taxon>
        <taxon>Saccharomycetaceae</taxon>
        <taxon>Lachancea</taxon>
    </lineage>
</organism>
<evidence type="ECO:0000259" key="2">
    <source>
        <dbReference type="PROSITE" id="PS51532"/>
    </source>
</evidence>
<dbReference type="Proteomes" id="UP000190831">
    <property type="component" value="Chromosome D"/>
</dbReference>
<dbReference type="InterPro" id="IPR045099">
    <property type="entry name" value="PITH1-like"/>
</dbReference>
<protein>
    <submittedName>
        <fullName evidence="3">LAFE_0D01860g1_1</fullName>
    </submittedName>
</protein>
<dbReference type="SUPFAM" id="SSF49785">
    <property type="entry name" value="Galactose-binding domain-like"/>
    <property type="match status" value="1"/>
</dbReference>
<keyword evidence="4" id="KW-1185">Reference proteome</keyword>
<dbReference type="OMA" id="RLVFKPW"/>
<feature type="domain" description="PITH" evidence="2">
    <location>
        <begin position="13"/>
        <end position="209"/>
    </location>
</feature>
<dbReference type="GO" id="GO:0005737">
    <property type="term" value="C:cytoplasm"/>
    <property type="evidence" value="ECO:0007669"/>
    <property type="project" value="UniProtKB-ARBA"/>
</dbReference>
<dbReference type="GO" id="GO:0005634">
    <property type="term" value="C:nucleus"/>
    <property type="evidence" value="ECO:0007669"/>
    <property type="project" value="TreeGrafter"/>
</dbReference>
<dbReference type="OrthoDB" id="2635at2759"/>